<dbReference type="EMBL" id="WJXB01000001">
    <property type="protein sequence ID" value="MRN52134.1"/>
    <property type="molecule type" value="Genomic_DNA"/>
</dbReference>
<proteinExistence type="predicted"/>
<dbReference type="GO" id="GO:0003700">
    <property type="term" value="F:DNA-binding transcription factor activity"/>
    <property type="evidence" value="ECO:0007669"/>
    <property type="project" value="InterPro"/>
</dbReference>
<dbReference type="Gene3D" id="1.10.10.60">
    <property type="entry name" value="Homeodomain-like"/>
    <property type="match status" value="2"/>
</dbReference>
<keyword evidence="3" id="KW-0804">Transcription</keyword>
<organism evidence="5 6">
    <name type="scientific">Paenibacillus monticola</name>
    <dbReference type="NCBI Taxonomy" id="2666075"/>
    <lineage>
        <taxon>Bacteria</taxon>
        <taxon>Bacillati</taxon>
        <taxon>Bacillota</taxon>
        <taxon>Bacilli</taxon>
        <taxon>Bacillales</taxon>
        <taxon>Paenibacillaceae</taxon>
        <taxon>Paenibacillus</taxon>
    </lineage>
</organism>
<dbReference type="InterPro" id="IPR037923">
    <property type="entry name" value="HTH-like"/>
</dbReference>
<reference evidence="5 6" key="1">
    <citation type="submission" date="2019-11" db="EMBL/GenBank/DDBJ databases">
        <title>Paenibacillus monticola sp. nov., a novel PGPR strain isolated from mountain sample in China.</title>
        <authorList>
            <person name="Zhao Q."/>
            <person name="Li H.-P."/>
            <person name="Zhang J.-L."/>
        </authorList>
    </citation>
    <scope>NUCLEOTIDE SEQUENCE [LARGE SCALE GENOMIC DNA]</scope>
    <source>
        <strain evidence="5 6">LC-T2</strain>
    </source>
</reference>
<dbReference type="SUPFAM" id="SSF51215">
    <property type="entry name" value="Regulatory protein AraC"/>
    <property type="match status" value="1"/>
</dbReference>
<keyword evidence="6" id="KW-1185">Reference proteome</keyword>
<evidence type="ECO:0000313" key="6">
    <source>
        <dbReference type="Proteomes" id="UP000463051"/>
    </source>
</evidence>
<dbReference type="RefSeq" id="WP_154117116.1">
    <property type="nucleotide sequence ID" value="NZ_WJXB01000001.1"/>
</dbReference>
<dbReference type="Proteomes" id="UP000463051">
    <property type="component" value="Unassembled WGS sequence"/>
</dbReference>
<dbReference type="PANTHER" id="PTHR43280:SF2">
    <property type="entry name" value="HTH-TYPE TRANSCRIPTIONAL REGULATOR EXSA"/>
    <property type="match status" value="1"/>
</dbReference>
<dbReference type="PANTHER" id="PTHR43280">
    <property type="entry name" value="ARAC-FAMILY TRANSCRIPTIONAL REGULATOR"/>
    <property type="match status" value="1"/>
</dbReference>
<dbReference type="Pfam" id="PF12833">
    <property type="entry name" value="HTH_18"/>
    <property type="match status" value="1"/>
</dbReference>
<dbReference type="InterPro" id="IPR014710">
    <property type="entry name" value="RmlC-like_jellyroll"/>
</dbReference>
<dbReference type="Pfam" id="PF07883">
    <property type="entry name" value="Cupin_2"/>
    <property type="match status" value="1"/>
</dbReference>
<evidence type="ECO:0000256" key="3">
    <source>
        <dbReference type="ARBA" id="ARBA00023163"/>
    </source>
</evidence>
<dbReference type="InterPro" id="IPR009057">
    <property type="entry name" value="Homeodomain-like_sf"/>
</dbReference>
<dbReference type="SMART" id="SM00342">
    <property type="entry name" value="HTH_ARAC"/>
    <property type="match status" value="1"/>
</dbReference>
<sequence>MDNHISEQIVYENPLQPVRILHQHRNERAIGKWHYHHELELIAVVRGEFSIYTKDRVFKLSAGDVAIIGSFEPHHSYKDEGVMDYIVLQFDILKYLGQDLIPYMKYVTEAGRLYSSLNDIFAESPEVKRRIFDYIHEIAMEYAQRQKGYEIAIHSLLYKIILALLRSDRSALMDVRKDAELLKLLPVLDYIEKNIHYKVDMKEAAQIMNLDYFYFGKVFKKIMGKTFIEYVNYKKIVNAELILLTRDVSVLETASLVGMPNMANFYKIFYKYNQCSPKEFRKKLL</sequence>
<dbReference type="InterPro" id="IPR013096">
    <property type="entry name" value="Cupin_2"/>
</dbReference>
<dbReference type="SUPFAM" id="SSF46689">
    <property type="entry name" value="Homeodomain-like"/>
    <property type="match status" value="2"/>
</dbReference>
<evidence type="ECO:0000256" key="2">
    <source>
        <dbReference type="ARBA" id="ARBA00023125"/>
    </source>
</evidence>
<evidence type="ECO:0000259" key="4">
    <source>
        <dbReference type="PROSITE" id="PS01124"/>
    </source>
</evidence>
<name>A0A7X2L0B3_9BACL</name>
<feature type="domain" description="HTH araC/xylS-type" evidence="4">
    <location>
        <begin position="185"/>
        <end position="283"/>
    </location>
</feature>
<keyword evidence="2" id="KW-0238">DNA-binding</keyword>
<protein>
    <submittedName>
        <fullName evidence="5">Helix-turn-helix domain-containing protein</fullName>
    </submittedName>
</protein>
<gene>
    <name evidence="5" type="ORF">GJB61_03880</name>
</gene>
<dbReference type="GO" id="GO:0043565">
    <property type="term" value="F:sequence-specific DNA binding"/>
    <property type="evidence" value="ECO:0007669"/>
    <property type="project" value="InterPro"/>
</dbReference>
<keyword evidence="1" id="KW-0805">Transcription regulation</keyword>
<dbReference type="AlphaFoldDB" id="A0A7X2L0B3"/>
<evidence type="ECO:0000256" key="1">
    <source>
        <dbReference type="ARBA" id="ARBA00023015"/>
    </source>
</evidence>
<dbReference type="Gene3D" id="2.60.120.10">
    <property type="entry name" value="Jelly Rolls"/>
    <property type="match status" value="1"/>
</dbReference>
<comment type="caution">
    <text evidence="5">The sequence shown here is derived from an EMBL/GenBank/DDBJ whole genome shotgun (WGS) entry which is preliminary data.</text>
</comment>
<evidence type="ECO:0000313" key="5">
    <source>
        <dbReference type="EMBL" id="MRN52134.1"/>
    </source>
</evidence>
<dbReference type="PROSITE" id="PS01124">
    <property type="entry name" value="HTH_ARAC_FAMILY_2"/>
    <property type="match status" value="1"/>
</dbReference>
<dbReference type="InterPro" id="IPR018060">
    <property type="entry name" value="HTH_AraC"/>
</dbReference>
<accession>A0A7X2L0B3</accession>